<protein>
    <submittedName>
        <fullName evidence="4">Phosphatases II</fullName>
    </submittedName>
</protein>
<dbReference type="Gene3D" id="3.90.190.10">
    <property type="entry name" value="Protein tyrosine phosphatase superfamily"/>
    <property type="match status" value="1"/>
</dbReference>
<dbReference type="InterPro" id="IPR000387">
    <property type="entry name" value="Tyr_Pase_dom"/>
</dbReference>
<evidence type="ECO:0000313" key="5">
    <source>
        <dbReference type="Proteomes" id="UP000076761"/>
    </source>
</evidence>
<feature type="domain" description="Tyrosine specific protein phosphatases" evidence="3">
    <location>
        <begin position="454"/>
        <end position="540"/>
    </location>
</feature>
<proteinExistence type="predicted"/>
<dbReference type="Proteomes" id="UP000076761">
    <property type="component" value="Unassembled WGS sequence"/>
</dbReference>
<gene>
    <name evidence="4" type="ORF">NEOLEDRAFT_1239756</name>
</gene>
<dbReference type="InParanoid" id="A0A165UDD4"/>
<reference evidence="4 5" key="1">
    <citation type="journal article" date="2016" name="Mol. Biol. Evol.">
        <title>Comparative Genomics of Early-Diverging Mushroom-Forming Fungi Provides Insights into the Origins of Lignocellulose Decay Capabilities.</title>
        <authorList>
            <person name="Nagy L.G."/>
            <person name="Riley R."/>
            <person name="Tritt A."/>
            <person name="Adam C."/>
            <person name="Daum C."/>
            <person name="Floudas D."/>
            <person name="Sun H."/>
            <person name="Yadav J.S."/>
            <person name="Pangilinan J."/>
            <person name="Larsson K.H."/>
            <person name="Matsuura K."/>
            <person name="Barry K."/>
            <person name="Labutti K."/>
            <person name="Kuo R."/>
            <person name="Ohm R.A."/>
            <person name="Bhattacharya S.S."/>
            <person name="Shirouzu T."/>
            <person name="Yoshinaga Y."/>
            <person name="Martin F.M."/>
            <person name="Grigoriev I.V."/>
            <person name="Hibbett D.S."/>
        </authorList>
    </citation>
    <scope>NUCLEOTIDE SEQUENCE [LARGE SCALE GENOMIC DNA]</scope>
    <source>
        <strain evidence="4 5">HHB14362 ss-1</strain>
    </source>
</reference>
<feature type="compositionally biased region" description="Basic and acidic residues" evidence="2">
    <location>
        <begin position="326"/>
        <end position="335"/>
    </location>
</feature>
<dbReference type="SUPFAM" id="SSF52799">
    <property type="entry name" value="(Phosphotyrosine protein) phosphatases II"/>
    <property type="match status" value="1"/>
</dbReference>
<evidence type="ECO:0000313" key="4">
    <source>
        <dbReference type="EMBL" id="KZT27984.1"/>
    </source>
</evidence>
<dbReference type="PROSITE" id="PS50056">
    <property type="entry name" value="TYR_PHOSPHATASE_2"/>
    <property type="match status" value="1"/>
</dbReference>
<evidence type="ECO:0000256" key="1">
    <source>
        <dbReference type="ARBA" id="ARBA00022801"/>
    </source>
</evidence>
<evidence type="ECO:0000256" key="2">
    <source>
        <dbReference type="SAM" id="MobiDB-lite"/>
    </source>
</evidence>
<dbReference type="InterPro" id="IPR029021">
    <property type="entry name" value="Prot-tyrosine_phosphatase-like"/>
</dbReference>
<dbReference type="AlphaFoldDB" id="A0A165UDD4"/>
<dbReference type="InterPro" id="IPR057023">
    <property type="entry name" value="PTP-SAK"/>
</dbReference>
<dbReference type="GO" id="GO:0016791">
    <property type="term" value="F:phosphatase activity"/>
    <property type="evidence" value="ECO:0007669"/>
    <property type="project" value="UniProtKB-ARBA"/>
</dbReference>
<dbReference type="EMBL" id="KV425559">
    <property type="protein sequence ID" value="KZT27984.1"/>
    <property type="molecule type" value="Genomic_DNA"/>
</dbReference>
<dbReference type="Pfam" id="PF22784">
    <property type="entry name" value="PTP-SAK"/>
    <property type="match status" value="1"/>
</dbReference>
<name>A0A165UDD4_9AGAM</name>
<evidence type="ECO:0000259" key="3">
    <source>
        <dbReference type="PROSITE" id="PS50056"/>
    </source>
</evidence>
<dbReference type="PANTHER" id="PTHR23339">
    <property type="entry name" value="TYROSINE SPECIFIC PROTEIN PHOSPHATASE AND DUAL SPECIFICITY PROTEIN PHOSPHATASE"/>
    <property type="match status" value="1"/>
</dbReference>
<feature type="region of interest" description="Disordered" evidence="2">
    <location>
        <begin position="306"/>
        <end position="335"/>
    </location>
</feature>
<organism evidence="4 5">
    <name type="scientific">Neolentinus lepideus HHB14362 ss-1</name>
    <dbReference type="NCBI Taxonomy" id="1314782"/>
    <lineage>
        <taxon>Eukaryota</taxon>
        <taxon>Fungi</taxon>
        <taxon>Dikarya</taxon>
        <taxon>Basidiomycota</taxon>
        <taxon>Agaricomycotina</taxon>
        <taxon>Agaricomycetes</taxon>
        <taxon>Gloeophyllales</taxon>
        <taxon>Gloeophyllaceae</taxon>
        <taxon>Neolentinus</taxon>
    </lineage>
</organism>
<keyword evidence="1" id="KW-0378">Hydrolase</keyword>
<sequence length="568" mass="63456">MSSTLVETFETRPSSVEVAQWRAVGQQGAYPGLTPQLELVTPEERLAAQIYHLASQHHMSEYNRQKFGPQGSPSPYVPLSIQYPDHVRELQAVQARLMGLRAWWPGSKSLPQEWVMTSSEPPSPVPQIISRCDVVGLQSELSAAIEETPLAFAQQQQQQQQAQFPIKTSATHPINISMVIPPELISIMSTHLVRPQQPSPTVLEVPPAYSLERLIFQPPPYYFSSLSTTPMRQSFTYQPRLSKPLPKAKEFATVFSNGTSFTKAMRAAMECKLPGLGRKYPFSDADAVTVTVAAVQSTYHLLTRCPSRKSSSRERPLPIVPSKRNITGDEKPRDSVVDLPERQRSTEGFVPGVMQMPTKFTIGNLYLSSCPGKKVRLDGPVKGRGTVCRDLRSDLKRIKELGVGCVICCLDDIELEFLGASWTEYSCIAHELGLDVLRIPTPEGLAPFTPGLLDEYLSKLIEAYTIQGIHILAHCRGGVGRAGLIACCWVLKLGLCGWIETDPVSQSDEIRRDTMQLVERVIALIRRRRSTKAIETYEQVKFLVDFVEYLRARRGRGIIKDLRNDFAI</sequence>
<dbReference type="InterPro" id="IPR050561">
    <property type="entry name" value="PTP"/>
</dbReference>
<keyword evidence="5" id="KW-1185">Reference proteome</keyword>
<dbReference type="OrthoDB" id="266663at2759"/>
<accession>A0A165UDD4</accession>